<protein>
    <submittedName>
        <fullName evidence="1">Uncharacterized protein</fullName>
    </submittedName>
</protein>
<comment type="caution">
    <text evidence="1">The sequence shown here is derived from an EMBL/GenBank/DDBJ whole genome shotgun (WGS) entry which is preliminary data.</text>
</comment>
<proteinExistence type="predicted"/>
<name>A0A4Q4J790_9SPHN</name>
<evidence type="ECO:0000313" key="2">
    <source>
        <dbReference type="Proteomes" id="UP000292734"/>
    </source>
</evidence>
<dbReference type="Proteomes" id="UP000292734">
    <property type="component" value="Unassembled WGS sequence"/>
</dbReference>
<gene>
    <name evidence="1" type="ORF">EWH08_10795</name>
</gene>
<sequence>MSYIGGAISEWRLLQQLEGHIAPAAIPFETRVGFMKSVELLKEAASDLSMRTSLGVIEAEWDDAFAQIAVNRPLSAHELQRLANYGERVSTVFATEACSLALMTLAPGHAAYAAPERPLFGEQVEEAFPTASAEIADAGRCRAAGLWTACVTHLMRALEPALGALAAWVGVTPKANWNATLNQIEARLREIHKGVDGDEAERWASEAALQLRAVKNAWRNHAMHGRTRYEEDDAVRVFDSTKYLMQTLAGRLTE</sequence>
<organism evidence="1 2">
    <name type="scientific">Sphingobium indicum</name>
    <dbReference type="NCBI Taxonomy" id="332055"/>
    <lineage>
        <taxon>Bacteria</taxon>
        <taxon>Pseudomonadati</taxon>
        <taxon>Pseudomonadota</taxon>
        <taxon>Alphaproteobacteria</taxon>
        <taxon>Sphingomonadales</taxon>
        <taxon>Sphingomonadaceae</taxon>
        <taxon>Sphingobium</taxon>
    </lineage>
</organism>
<accession>A0A4Q4J790</accession>
<reference evidence="1 2" key="1">
    <citation type="submission" date="2019-02" db="EMBL/GenBank/DDBJ databases">
        <authorList>
            <person name="Feng G."/>
        </authorList>
    </citation>
    <scope>NUCLEOTIDE SEQUENCE [LARGE SCALE GENOMIC DNA]</scope>
    <source>
        <strain evidence="1 2">DSM 26779</strain>
    </source>
</reference>
<evidence type="ECO:0000313" key="1">
    <source>
        <dbReference type="EMBL" id="RYM02092.1"/>
    </source>
</evidence>
<dbReference type="AlphaFoldDB" id="A0A4Q4J790"/>
<dbReference type="EMBL" id="SEOM01000003">
    <property type="protein sequence ID" value="RYM02092.1"/>
    <property type="molecule type" value="Genomic_DNA"/>
</dbReference>